<protein>
    <submittedName>
        <fullName evidence="2">Uncharacterized protein</fullName>
    </submittedName>
</protein>
<sequence>MPEPEHTRYNSHTSNISQHTPQRIRQPTKPTTAKPHNRNLQITQDTQKPECTKSDELTTRPR</sequence>
<feature type="compositionally biased region" description="Basic and acidic residues" evidence="1">
    <location>
        <begin position="47"/>
        <end position="62"/>
    </location>
</feature>
<gene>
    <name evidence="2" type="ORF">PECUL_23A005543</name>
</gene>
<feature type="region of interest" description="Disordered" evidence="1">
    <location>
        <begin position="1"/>
        <end position="62"/>
    </location>
</feature>
<accession>A0AAD1SFC2</accession>
<dbReference type="AlphaFoldDB" id="A0AAD1SFC2"/>
<evidence type="ECO:0000313" key="2">
    <source>
        <dbReference type="EMBL" id="CAH2299959.1"/>
    </source>
</evidence>
<evidence type="ECO:0000313" key="3">
    <source>
        <dbReference type="Proteomes" id="UP001295444"/>
    </source>
</evidence>
<proteinExistence type="predicted"/>
<feature type="non-terminal residue" evidence="2">
    <location>
        <position position="62"/>
    </location>
</feature>
<feature type="compositionally biased region" description="Polar residues" evidence="1">
    <location>
        <begin position="10"/>
        <end position="31"/>
    </location>
</feature>
<name>A0AAD1SFC2_PELCU</name>
<dbReference type="Proteomes" id="UP001295444">
    <property type="component" value="Chromosome 06"/>
</dbReference>
<evidence type="ECO:0000256" key="1">
    <source>
        <dbReference type="SAM" id="MobiDB-lite"/>
    </source>
</evidence>
<keyword evidence="3" id="KW-1185">Reference proteome</keyword>
<organism evidence="2 3">
    <name type="scientific">Pelobates cultripes</name>
    <name type="common">Western spadefoot toad</name>
    <dbReference type="NCBI Taxonomy" id="61616"/>
    <lineage>
        <taxon>Eukaryota</taxon>
        <taxon>Metazoa</taxon>
        <taxon>Chordata</taxon>
        <taxon>Craniata</taxon>
        <taxon>Vertebrata</taxon>
        <taxon>Euteleostomi</taxon>
        <taxon>Amphibia</taxon>
        <taxon>Batrachia</taxon>
        <taxon>Anura</taxon>
        <taxon>Pelobatoidea</taxon>
        <taxon>Pelobatidae</taxon>
        <taxon>Pelobates</taxon>
    </lineage>
</organism>
<reference evidence="2" key="1">
    <citation type="submission" date="2022-03" db="EMBL/GenBank/DDBJ databases">
        <authorList>
            <person name="Alioto T."/>
            <person name="Alioto T."/>
            <person name="Gomez Garrido J."/>
        </authorList>
    </citation>
    <scope>NUCLEOTIDE SEQUENCE</scope>
</reference>
<dbReference type="EMBL" id="OW240917">
    <property type="protein sequence ID" value="CAH2299959.1"/>
    <property type="molecule type" value="Genomic_DNA"/>
</dbReference>